<evidence type="ECO:0000313" key="6">
    <source>
        <dbReference type="Proteomes" id="UP001527099"/>
    </source>
</evidence>
<comment type="caution">
    <text evidence="5">The sequence shown here is derived from an EMBL/GenBank/DDBJ whole genome shotgun (WGS) entry which is preliminary data.</text>
</comment>
<evidence type="ECO:0000256" key="2">
    <source>
        <dbReference type="ARBA" id="ARBA00023125"/>
    </source>
</evidence>
<dbReference type="InterPro" id="IPR018060">
    <property type="entry name" value="HTH_AraC"/>
</dbReference>
<dbReference type="Gene3D" id="1.10.10.60">
    <property type="entry name" value="Homeodomain-like"/>
    <property type="match status" value="1"/>
</dbReference>
<dbReference type="SUPFAM" id="SSF46689">
    <property type="entry name" value="Homeodomain-like"/>
    <property type="match status" value="1"/>
</dbReference>
<dbReference type="InterPro" id="IPR050204">
    <property type="entry name" value="AraC_XylS_family_regulators"/>
</dbReference>
<evidence type="ECO:0000256" key="1">
    <source>
        <dbReference type="ARBA" id="ARBA00023015"/>
    </source>
</evidence>
<dbReference type="Proteomes" id="UP001527099">
    <property type="component" value="Unassembled WGS sequence"/>
</dbReference>
<gene>
    <name evidence="5" type="ORF">M5X19_26120</name>
</gene>
<dbReference type="EMBL" id="JAMDMX010000092">
    <property type="protein sequence ID" value="MCY9696351.1"/>
    <property type="molecule type" value="Genomic_DNA"/>
</dbReference>
<keyword evidence="3" id="KW-0804">Transcription</keyword>
<proteinExistence type="predicted"/>
<evidence type="ECO:0000313" key="5">
    <source>
        <dbReference type="EMBL" id="MCY9696351.1"/>
    </source>
</evidence>
<feature type="domain" description="HTH araC/xylS-type" evidence="4">
    <location>
        <begin position="163"/>
        <end position="265"/>
    </location>
</feature>
<dbReference type="PROSITE" id="PS01124">
    <property type="entry name" value="HTH_ARAC_FAMILY_2"/>
    <property type="match status" value="1"/>
</dbReference>
<dbReference type="InterPro" id="IPR046532">
    <property type="entry name" value="DUF6597"/>
</dbReference>
<keyword evidence="6" id="KW-1185">Reference proteome</keyword>
<dbReference type="SMART" id="SM00342">
    <property type="entry name" value="HTH_ARAC"/>
    <property type="match status" value="1"/>
</dbReference>
<evidence type="ECO:0000256" key="3">
    <source>
        <dbReference type="ARBA" id="ARBA00023163"/>
    </source>
</evidence>
<reference evidence="5 6" key="1">
    <citation type="submission" date="2022-05" db="EMBL/GenBank/DDBJ databases">
        <title>Genome Sequencing of Bee-Associated Microbes.</title>
        <authorList>
            <person name="Dunlap C."/>
        </authorList>
    </citation>
    <scope>NUCLEOTIDE SEQUENCE [LARGE SCALE GENOMIC DNA]</scope>
    <source>
        <strain evidence="5 6">NRRL B-14421</strain>
    </source>
</reference>
<sequence length="267" mass="30873">MIPKASKPSLGIMNLQQGEQKFQLSRHTPSEDLAYFIRHYWIVRWDLTGQEPYLQHVIPNPCVNLLVEPGRTAIYGPGKEKYGHYLQDQGCVFGVKFKPGGFYPFIREPISGLLNNPMSIQSIFGIDPRQLETDVFAQNEEHLMVSHIEQLIRPKLPEQDEQVAFINQIIDHINQKPDLTKVDTLCDYFNVNKRTLQRLFDHYVGVSPKWVIKLARIQNAAEATDLSQRHNWSKLSMDLGYHDQSHFIKDFKSIIGQTPDEYARLTV</sequence>
<keyword evidence="1" id="KW-0805">Transcription regulation</keyword>
<dbReference type="RefSeq" id="WP_268617452.1">
    <property type="nucleotide sequence ID" value="NZ_JAMDMX010000092.1"/>
</dbReference>
<dbReference type="InterPro" id="IPR009057">
    <property type="entry name" value="Homeodomain-like_sf"/>
</dbReference>
<keyword evidence="2" id="KW-0238">DNA-binding</keyword>
<organism evidence="5 6">
    <name type="scientific">Paenibacillus alginolyticus</name>
    <dbReference type="NCBI Taxonomy" id="59839"/>
    <lineage>
        <taxon>Bacteria</taxon>
        <taxon>Bacillati</taxon>
        <taxon>Bacillota</taxon>
        <taxon>Bacilli</taxon>
        <taxon>Bacillales</taxon>
        <taxon>Paenibacillaceae</taxon>
        <taxon>Paenibacillus</taxon>
    </lineage>
</organism>
<name>A0ABT4GJQ2_9BACL</name>
<accession>A0ABT4GJQ2</accession>
<dbReference type="PANTHER" id="PTHR46796">
    <property type="entry name" value="HTH-TYPE TRANSCRIPTIONAL ACTIVATOR RHAS-RELATED"/>
    <property type="match status" value="1"/>
</dbReference>
<evidence type="ECO:0000259" key="4">
    <source>
        <dbReference type="PROSITE" id="PS01124"/>
    </source>
</evidence>
<dbReference type="Pfam" id="PF12833">
    <property type="entry name" value="HTH_18"/>
    <property type="match status" value="1"/>
</dbReference>
<dbReference type="Pfam" id="PF20240">
    <property type="entry name" value="DUF6597"/>
    <property type="match status" value="1"/>
</dbReference>
<protein>
    <submittedName>
        <fullName evidence="5">AraC family transcriptional regulator</fullName>
    </submittedName>
</protein>